<evidence type="ECO:0000256" key="4">
    <source>
        <dbReference type="ARBA" id="ARBA00022723"/>
    </source>
</evidence>
<dbReference type="GO" id="GO:0008270">
    <property type="term" value="F:zinc ion binding"/>
    <property type="evidence" value="ECO:0007669"/>
    <property type="project" value="UniProtKB-KW"/>
</dbReference>
<proteinExistence type="predicted"/>
<evidence type="ECO:0000256" key="5">
    <source>
        <dbReference type="ARBA" id="ARBA00022737"/>
    </source>
</evidence>
<evidence type="ECO:0000256" key="8">
    <source>
        <dbReference type="ARBA" id="ARBA00022833"/>
    </source>
</evidence>
<evidence type="ECO:0000259" key="11">
    <source>
        <dbReference type="PROSITE" id="PS51873"/>
    </source>
</evidence>
<keyword evidence="6 9" id="KW-0863">Zinc-finger</keyword>
<dbReference type="STRING" id="78915.A0A4P9XWU2"/>
<keyword evidence="8" id="KW-0862">Zinc</keyword>
<dbReference type="Pfam" id="PF00097">
    <property type="entry name" value="zf-C3HC4"/>
    <property type="match status" value="1"/>
</dbReference>
<keyword evidence="13" id="KW-1185">Reference proteome</keyword>
<sequence length="222" mass="25026">MDWFVRSFDYLKWEFEEEYPTKQSECGICYSKIEASPAKAGRSTGPVEGLFLACNHGYCIVCFTQFLNGKVQAPGNCHPVQCPADGCNFTVTDSTAQKYLSASRMELWQEKKIESDPKKMVYCPNKRCSAAVSLFLPSGRRKKSPTLCQRCTTSICVECRVAFHNGYTCAEYAKIQAAKGDEDEQVLRLAGVKKWRRCPECHTLVELYYGCNHITCACKAEL</sequence>
<organism evidence="12 13">
    <name type="scientific">Thamnocephalis sphaerospora</name>
    <dbReference type="NCBI Taxonomy" id="78915"/>
    <lineage>
        <taxon>Eukaryota</taxon>
        <taxon>Fungi</taxon>
        <taxon>Fungi incertae sedis</taxon>
        <taxon>Zoopagomycota</taxon>
        <taxon>Zoopagomycotina</taxon>
        <taxon>Zoopagomycetes</taxon>
        <taxon>Zoopagales</taxon>
        <taxon>Sigmoideomycetaceae</taxon>
        <taxon>Thamnocephalis</taxon>
    </lineage>
</organism>
<comment type="catalytic activity">
    <reaction evidence="1">
        <text>[E2 ubiquitin-conjugating enzyme]-S-ubiquitinyl-L-cysteine + [acceptor protein]-L-lysine = [E2 ubiquitin-conjugating enzyme]-L-cysteine + [acceptor protein]-N(6)-ubiquitinyl-L-lysine.</text>
        <dbReference type="EC" id="2.3.2.31"/>
    </reaction>
</comment>
<dbReference type="Pfam" id="PF01485">
    <property type="entry name" value="IBR"/>
    <property type="match status" value="1"/>
</dbReference>
<dbReference type="PANTHER" id="PTHR11685">
    <property type="entry name" value="RBR FAMILY RING FINGER AND IBR DOMAIN-CONTAINING"/>
    <property type="match status" value="1"/>
</dbReference>
<feature type="domain" description="RING-type" evidence="10">
    <location>
        <begin position="26"/>
        <end position="85"/>
    </location>
</feature>
<evidence type="ECO:0000256" key="7">
    <source>
        <dbReference type="ARBA" id="ARBA00022786"/>
    </source>
</evidence>
<feature type="domain" description="RING-type" evidence="11">
    <location>
        <begin position="22"/>
        <end position="222"/>
    </location>
</feature>
<evidence type="ECO:0000313" key="12">
    <source>
        <dbReference type="EMBL" id="RKP10774.1"/>
    </source>
</evidence>
<dbReference type="Gene3D" id="3.30.40.10">
    <property type="entry name" value="Zinc/RING finger domain, C3HC4 (zinc finger)"/>
    <property type="match status" value="1"/>
</dbReference>
<evidence type="ECO:0000313" key="13">
    <source>
        <dbReference type="Proteomes" id="UP000271241"/>
    </source>
</evidence>
<name>A0A4P9XWU2_9FUNG</name>
<dbReference type="Proteomes" id="UP000271241">
    <property type="component" value="Unassembled WGS sequence"/>
</dbReference>
<accession>A0A4P9XWU2</accession>
<dbReference type="OrthoDB" id="10009520at2759"/>
<reference evidence="13" key="1">
    <citation type="journal article" date="2018" name="Nat. Microbiol.">
        <title>Leveraging single-cell genomics to expand the fungal tree of life.</title>
        <authorList>
            <person name="Ahrendt S.R."/>
            <person name="Quandt C.A."/>
            <person name="Ciobanu D."/>
            <person name="Clum A."/>
            <person name="Salamov A."/>
            <person name="Andreopoulos B."/>
            <person name="Cheng J.F."/>
            <person name="Woyke T."/>
            <person name="Pelin A."/>
            <person name="Henrissat B."/>
            <person name="Reynolds N.K."/>
            <person name="Benny G.L."/>
            <person name="Smith M.E."/>
            <person name="James T.Y."/>
            <person name="Grigoriev I.V."/>
        </authorList>
    </citation>
    <scope>NUCLEOTIDE SEQUENCE [LARGE SCALE GENOMIC DNA]</scope>
    <source>
        <strain evidence="13">RSA 1356</strain>
    </source>
</reference>
<dbReference type="InterPro" id="IPR001841">
    <property type="entry name" value="Znf_RING"/>
</dbReference>
<protein>
    <recommendedName>
        <fullName evidence="2">RBR-type E3 ubiquitin transferase</fullName>
        <ecNumber evidence="2">2.3.2.31</ecNumber>
    </recommendedName>
</protein>
<dbReference type="PROSITE" id="PS50089">
    <property type="entry name" value="ZF_RING_2"/>
    <property type="match status" value="1"/>
</dbReference>
<evidence type="ECO:0000259" key="10">
    <source>
        <dbReference type="PROSITE" id="PS50089"/>
    </source>
</evidence>
<dbReference type="GO" id="GO:0061630">
    <property type="term" value="F:ubiquitin protein ligase activity"/>
    <property type="evidence" value="ECO:0007669"/>
    <property type="project" value="UniProtKB-EC"/>
</dbReference>
<dbReference type="InterPro" id="IPR013083">
    <property type="entry name" value="Znf_RING/FYVE/PHD"/>
</dbReference>
<dbReference type="GO" id="GO:0016567">
    <property type="term" value="P:protein ubiquitination"/>
    <property type="evidence" value="ECO:0007669"/>
    <property type="project" value="InterPro"/>
</dbReference>
<dbReference type="InterPro" id="IPR031127">
    <property type="entry name" value="E3_UB_ligase_RBR"/>
</dbReference>
<dbReference type="InterPro" id="IPR044066">
    <property type="entry name" value="TRIAD_supradom"/>
</dbReference>
<dbReference type="SUPFAM" id="SSF57850">
    <property type="entry name" value="RING/U-box"/>
    <property type="match status" value="3"/>
</dbReference>
<dbReference type="EC" id="2.3.2.31" evidence="2"/>
<dbReference type="Gene3D" id="1.20.120.1750">
    <property type="match status" value="1"/>
</dbReference>
<keyword evidence="7" id="KW-0833">Ubl conjugation pathway</keyword>
<evidence type="ECO:0000256" key="9">
    <source>
        <dbReference type="PROSITE-ProRule" id="PRU00175"/>
    </source>
</evidence>
<evidence type="ECO:0000256" key="3">
    <source>
        <dbReference type="ARBA" id="ARBA00022679"/>
    </source>
</evidence>
<dbReference type="InterPro" id="IPR018957">
    <property type="entry name" value="Znf_C3HC4_RING-type"/>
</dbReference>
<evidence type="ECO:0000256" key="6">
    <source>
        <dbReference type="ARBA" id="ARBA00022771"/>
    </source>
</evidence>
<keyword evidence="4" id="KW-0479">Metal-binding</keyword>
<evidence type="ECO:0000256" key="2">
    <source>
        <dbReference type="ARBA" id="ARBA00012251"/>
    </source>
</evidence>
<gene>
    <name evidence="12" type="ORF">THASP1DRAFT_27429</name>
</gene>
<dbReference type="PROSITE" id="PS51873">
    <property type="entry name" value="TRIAD"/>
    <property type="match status" value="1"/>
</dbReference>
<dbReference type="AlphaFoldDB" id="A0A4P9XWU2"/>
<keyword evidence="5" id="KW-0677">Repeat</keyword>
<dbReference type="SMART" id="SM00647">
    <property type="entry name" value="IBR"/>
    <property type="match status" value="1"/>
</dbReference>
<dbReference type="InterPro" id="IPR002867">
    <property type="entry name" value="IBR_dom"/>
</dbReference>
<evidence type="ECO:0000256" key="1">
    <source>
        <dbReference type="ARBA" id="ARBA00001798"/>
    </source>
</evidence>
<keyword evidence="3" id="KW-0808">Transferase</keyword>
<dbReference type="EMBL" id="KZ992437">
    <property type="protein sequence ID" value="RKP10774.1"/>
    <property type="molecule type" value="Genomic_DNA"/>
</dbReference>